<dbReference type="STRING" id="2282107.A0A286UUJ9"/>
<dbReference type="AlphaFoldDB" id="A0A286UUJ9"/>
<evidence type="ECO:0000313" key="3">
    <source>
        <dbReference type="Proteomes" id="UP000217199"/>
    </source>
</evidence>
<comment type="caution">
    <text evidence="2">The sequence shown here is derived from an EMBL/GenBank/DDBJ whole genome shotgun (WGS) entry which is preliminary data.</text>
</comment>
<sequence length="218" mass="24917">MSSDDSDIFSDDYTRYKQHFRNIYPDNHDRFWFEDGEACIIVDGSRYKLHASLLKRHSPFLRNKLHAIPSRAAHNHRRDDLILEVKKDAFELILSLLYPQTLGALPHFTETEWASVLEAASQLELTTAVNAAMKHLGRRGYTAGLLRTSMDTRNDALQYTIFKKLCTRSKGLTPEEGEILGVKKLVAVANARERCKGGADWDTIWADLRLQVLTDQDL</sequence>
<evidence type="ECO:0000259" key="1">
    <source>
        <dbReference type="PROSITE" id="PS50097"/>
    </source>
</evidence>
<dbReference type="InterPro" id="IPR000210">
    <property type="entry name" value="BTB/POZ_dom"/>
</dbReference>
<evidence type="ECO:0000313" key="2">
    <source>
        <dbReference type="EMBL" id="PAV23273.1"/>
    </source>
</evidence>
<dbReference type="CDD" id="cd18186">
    <property type="entry name" value="BTB_POZ_ZBTB_KLHL-like"/>
    <property type="match status" value="1"/>
</dbReference>
<accession>A0A286UUJ9</accession>
<reference evidence="2 3" key="1">
    <citation type="journal article" date="2017" name="Mol. Ecol.">
        <title>Comparative and population genomic landscape of Phellinus noxius: A hypervariable fungus causing root rot in trees.</title>
        <authorList>
            <person name="Chung C.L."/>
            <person name="Lee T.J."/>
            <person name="Akiba M."/>
            <person name="Lee H.H."/>
            <person name="Kuo T.H."/>
            <person name="Liu D."/>
            <person name="Ke H.M."/>
            <person name="Yokoi T."/>
            <person name="Roa M.B."/>
            <person name="Lu M.J."/>
            <person name="Chang Y.Y."/>
            <person name="Ann P.J."/>
            <person name="Tsai J.N."/>
            <person name="Chen C.Y."/>
            <person name="Tzean S.S."/>
            <person name="Ota Y."/>
            <person name="Hattori T."/>
            <person name="Sahashi N."/>
            <person name="Liou R.F."/>
            <person name="Kikuchi T."/>
            <person name="Tsai I.J."/>
        </authorList>
    </citation>
    <scope>NUCLEOTIDE SEQUENCE [LARGE SCALE GENOMIC DNA]</scope>
    <source>
        <strain evidence="2 3">FFPRI411160</strain>
    </source>
</reference>
<dbReference type="Pfam" id="PF00651">
    <property type="entry name" value="BTB"/>
    <property type="match status" value="1"/>
</dbReference>
<dbReference type="OrthoDB" id="3199068at2759"/>
<name>A0A286UUJ9_9AGAM</name>
<dbReference type="Gene3D" id="3.30.710.10">
    <property type="entry name" value="Potassium Channel Kv1.1, Chain A"/>
    <property type="match status" value="1"/>
</dbReference>
<protein>
    <recommendedName>
        <fullName evidence="1">BTB domain-containing protein</fullName>
    </recommendedName>
</protein>
<dbReference type="EMBL" id="NBII01000001">
    <property type="protein sequence ID" value="PAV23273.1"/>
    <property type="molecule type" value="Genomic_DNA"/>
</dbReference>
<dbReference type="InParanoid" id="A0A286UUJ9"/>
<gene>
    <name evidence="2" type="ORF">PNOK_0034100</name>
</gene>
<organism evidence="2 3">
    <name type="scientific">Pyrrhoderma noxium</name>
    <dbReference type="NCBI Taxonomy" id="2282107"/>
    <lineage>
        <taxon>Eukaryota</taxon>
        <taxon>Fungi</taxon>
        <taxon>Dikarya</taxon>
        <taxon>Basidiomycota</taxon>
        <taxon>Agaricomycotina</taxon>
        <taxon>Agaricomycetes</taxon>
        <taxon>Hymenochaetales</taxon>
        <taxon>Hymenochaetaceae</taxon>
        <taxon>Pyrrhoderma</taxon>
    </lineage>
</organism>
<dbReference type="Proteomes" id="UP000217199">
    <property type="component" value="Unassembled WGS sequence"/>
</dbReference>
<feature type="domain" description="BTB" evidence="1">
    <location>
        <begin position="36"/>
        <end position="106"/>
    </location>
</feature>
<dbReference type="PROSITE" id="PS50097">
    <property type="entry name" value="BTB"/>
    <property type="match status" value="1"/>
</dbReference>
<dbReference type="SUPFAM" id="SSF54695">
    <property type="entry name" value="POZ domain"/>
    <property type="match status" value="1"/>
</dbReference>
<keyword evidence="3" id="KW-1185">Reference proteome</keyword>
<proteinExistence type="predicted"/>
<dbReference type="SMART" id="SM00225">
    <property type="entry name" value="BTB"/>
    <property type="match status" value="1"/>
</dbReference>
<dbReference type="InterPro" id="IPR011333">
    <property type="entry name" value="SKP1/BTB/POZ_sf"/>
</dbReference>